<keyword evidence="2" id="KW-1185">Reference proteome</keyword>
<gene>
    <name evidence="1" type="ORF">F383_31151</name>
</gene>
<proteinExistence type="predicted"/>
<name>A0A0B0PDQ5_GOSAR</name>
<dbReference type="EMBL" id="KN429275">
    <property type="protein sequence ID" value="KHG24573.1"/>
    <property type="molecule type" value="Genomic_DNA"/>
</dbReference>
<sequence length="15" mass="1785">MERSSRRQTIVLPVL</sequence>
<dbReference type="Proteomes" id="UP000032142">
    <property type="component" value="Unassembled WGS sequence"/>
</dbReference>
<reference evidence="2" key="1">
    <citation type="submission" date="2014-09" db="EMBL/GenBank/DDBJ databases">
        <authorList>
            <person name="Mudge J."/>
            <person name="Ramaraj T."/>
            <person name="Lindquist I.E."/>
            <person name="Bharti A.K."/>
            <person name="Sundararajan A."/>
            <person name="Cameron C.T."/>
            <person name="Woodward J.E."/>
            <person name="May G.D."/>
            <person name="Brubaker C."/>
            <person name="Broadhvest J."/>
            <person name="Wilkins T.A."/>
        </authorList>
    </citation>
    <scope>NUCLEOTIDE SEQUENCE</scope>
    <source>
        <strain evidence="2">cv. AKA8401</strain>
    </source>
</reference>
<accession>A0A0B0PDQ5</accession>
<organism evidence="1 2">
    <name type="scientific">Gossypium arboreum</name>
    <name type="common">Tree cotton</name>
    <name type="synonym">Gossypium nanking</name>
    <dbReference type="NCBI Taxonomy" id="29729"/>
    <lineage>
        <taxon>Eukaryota</taxon>
        <taxon>Viridiplantae</taxon>
        <taxon>Streptophyta</taxon>
        <taxon>Embryophyta</taxon>
        <taxon>Tracheophyta</taxon>
        <taxon>Spermatophyta</taxon>
        <taxon>Magnoliopsida</taxon>
        <taxon>eudicotyledons</taxon>
        <taxon>Gunneridae</taxon>
        <taxon>Pentapetalae</taxon>
        <taxon>rosids</taxon>
        <taxon>malvids</taxon>
        <taxon>Malvales</taxon>
        <taxon>Malvaceae</taxon>
        <taxon>Malvoideae</taxon>
        <taxon>Gossypium</taxon>
    </lineage>
</organism>
<evidence type="ECO:0000313" key="2">
    <source>
        <dbReference type="Proteomes" id="UP000032142"/>
    </source>
</evidence>
<evidence type="ECO:0000313" key="1">
    <source>
        <dbReference type="EMBL" id="KHG24573.1"/>
    </source>
</evidence>
<protein>
    <submittedName>
        <fullName evidence="1">Uncharacterized protein</fullName>
    </submittedName>
</protein>